<feature type="transmembrane region" description="Helical" evidence="8">
    <location>
        <begin position="125"/>
        <end position="150"/>
    </location>
</feature>
<feature type="region of interest" description="Disordered" evidence="7">
    <location>
        <begin position="155"/>
        <end position="184"/>
    </location>
</feature>
<feature type="transmembrane region" description="Helical" evidence="8">
    <location>
        <begin position="368"/>
        <end position="392"/>
    </location>
</feature>
<evidence type="ECO:0000313" key="12">
    <source>
        <dbReference type="Proteomes" id="UP001152803"/>
    </source>
</evidence>
<dbReference type="EMBL" id="JAFJMO010000002">
    <property type="protein sequence ID" value="KAJ8283203.1"/>
    <property type="molecule type" value="Genomic_DNA"/>
</dbReference>
<reference evidence="11" key="1">
    <citation type="journal article" date="2023" name="Science">
        <title>Genome structures resolve the early diversification of teleost fishes.</title>
        <authorList>
            <person name="Parey E."/>
            <person name="Louis A."/>
            <person name="Montfort J."/>
            <person name="Bouchez O."/>
            <person name="Roques C."/>
            <person name="Iampietro C."/>
            <person name="Lluch J."/>
            <person name="Castinel A."/>
            <person name="Donnadieu C."/>
            <person name="Desvignes T."/>
            <person name="Floi Bucao C."/>
            <person name="Jouanno E."/>
            <person name="Wen M."/>
            <person name="Mejri S."/>
            <person name="Dirks R."/>
            <person name="Jansen H."/>
            <person name="Henkel C."/>
            <person name="Chen W.J."/>
            <person name="Zahm M."/>
            <person name="Cabau C."/>
            <person name="Klopp C."/>
            <person name="Thompson A.W."/>
            <person name="Robinson-Rechavi M."/>
            <person name="Braasch I."/>
            <person name="Lecointre G."/>
            <person name="Bobe J."/>
            <person name="Postlethwait J.H."/>
            <person name="Berthelot C."/>
            <person name="Roest Crollius H."/>
            <person name="Guiguen Y."/>
        </authorList>
    </citation>
    <scope>NUCLEOTIDE SEQUENCE</scope>
    <source>
        <strain evidence="11">Concon-B</strain>
    </source>
</reference>
<feature type="transmembrane region" description="Helical" evidence="8">
    <location>
        <begin position="330"/>
        <end position="356"/>
    </location>
</feature>
<dbReference type="GO" id="GO:0031594">
    <property type="term" value="C:neuromuscular junction"/>
    <property type="evidence" value="ECO:0007669"/>
    <property type="project" value="TreeGrafter"/>
</dbReference>
<evidence type="ECO:0000256" key="8">
    <source>
        <dbReference type="SAM" id="Phobius"/>
    </source>
</evidence>
<evidence type="ECO:0000259" key="10">
    <source>
        <dbReference type="PROSITE" id="PS51225"/>
    </source>
</evidence>
<evidence type="ECO:0000256" key="1">
    <source>
        <dbReference type="ARBA" id="ARBA00004141"/>
    </source>
</evidence>
<evidence type="ECO:0000256" key="3">
    <source>
        <dbReference type="ARBA" id="ARBA00022692"/>
    </source>
</evidence>
<keyword evidence="5 6" id="KW-0472">Membrane</keyword>
<keyword evidence="4 8" id="KW-1133">Transmembrane helix</keyword>
<dbReference type="Pfam" id="PF01284">
    <property type="entry name" value="MARVEL"/>
    <property type="match status" value="1"/>
</dbReference>
<feature type="transmembrane region" description="Helical" evidence="8">
    <location>
        <begin position="256"/>
        <end position="275"/>
    </location>
</feature>
<gene>
    <name evidence="11" type="ORF">COCON_G00020530</name>
</gene>
<dbReference type="PANTHER" id="PTHR10838">
    <property type="entry name" value="SYNAPTOGYRIN"/>
    <property type="match status" value="1"/>
</dbReference>
<feature type="signal peptide" evidence="9">
    <location>
        <begin position="1"/>
        <end position="35"/>
    </location>
</feature>
<comment type="caution">
    <text evidence="11">The sequence shown here is derived from an EMBL/GenBank/DDBJ whole genome shotgun (WGS) entry which is preliminary data.</text>
</comment>
<evidence type="ECO:0000256" key="4">
    <source>
        <dbReference type="ARBA" id="ARBA00022989"/>
    </source>
</evidence>
<feature type="chain" id="PRO_5040106475" description="MARVEL domain-containing protein" evidence="9">
    <location>
        <begin position="36"/>
        <end position="446"/>
    </location>
</feature>
<comment type="subcellular location">
    <subcellularLocation>
        <location evidence="1">Membrane</location>
        <topology evidence="1">Multi-pass membrane protein</topology>
    </subcellularLocation>
</comment>
<dbReference type="InterPro" id="IPR008253">
    <property type="entry name" value="Marvel"/>
</dbReference>
<accession>A0A9Q1DWQ6</accession>
<dbReference type="GO" id="GO:0030672">
    <property type="term" value="C:synaptic vesicle membrane"/>
    <property type="evidence" value="ECO:0007669"/>
    <property type="project" value="TreeGrafter"/>
</dbReference>
<feature type="region of interest" description="Disordered" evidence="7">
    <location>
        <begin position="410"/>
        <end position="446"/>
    </location>
</feature>
<comment type="similarity">
    <text evidence="2">Belongs to the synaptogyrin family.</text>
</comment>
<keyword evidence="12" id="KW-1185">Reference proteome</keyword>
<evidence type="ECO:0000256" key="5">
    <source>
        <dbReference type="ARBA" id="ARBA00023136"/>
    </source>
</evidence>
<organism evidence="11 12">
    <name type="scientific">Conger conger</name>
    <name type="common">Conger eel</name>
    <name type="synonym">Muraena conger</name>
    <dbReference type="NCBI Taxonomy" id="82655"/>
    <lineage>
        <taxon>Eukaryota</taxon>
        <taxon>Metazoa</taxon>
        <taxon>Chordata</taxon>
        <taxon>Craniata</taxon>
        <taxon>Vertebrata</taxon>
        <taxon>Euteleostomi</taxon>
        <taxon>Actinopterygii</taxon>
        <taxon>Neopterygii</taxon>
        <taxon>Teleostei</taxon>
        <taxon>Anguilliformes</taxon>
        <taxon>Congridae</taxon>
        <taxon>Conger</taxon>
    </lineage>
</organism>
<name>A0A9Q1DWQ6_CONCO</name>
<evidence type="ECO:0000256" key="7">
    <source>
        <dbReference type="SAM" id="MobiDB-lite"/>
    </source>
</evidence>
<feature type="transmembrane region" description="Helical" evidence="8">
    <location>
        <begin position="295"/>
        <end position="318"/>
    </location>
</feature>
<protein>
    <recommendedName>
        <fullName evidence="10">MARVEL domain-containing protein</fullName>
    </recommendedName>
</protein>
<proteinExistence type="inferred from homology"/>
<evidence type="ECO:0000256" key="6">
    <source>
        <dbReference type="PROSITE-ProRule" id="PRU00581"/>
    </source>
</evidence>
<evidence type="ECO:0000313" key="11">
    <source>
        <dbReference type="EMBL" id="KAJ8283203.1"/>
    </source>
</evidence>
<dbReference type="AlphaFoldDB" id="A0A9Q1DWQ6"/>
<dbReference type="Proteomes" id="UP001152803">
    <property type="component" value="Unassembled WGS sequence"/>
</dbReference>
<keyword evidence="9" id="KW-0732">Signal</keyword>
<dbReference type="OrthoDB" id="10041611at2759"/>
<dbReference type="PROSITE" id="PS51225">
    <property type="entry name" value="MARVEL"/>
    <property type="match status" value="1"/>
</dbReference>
<dbReference type="InterPro" id="IPR016579">
    <property type="entry name" value="Synaptogyrin"/>
</dbReference>
<sequence length="446" mass="48565">MYLGPRIADPCLYLGACSLWAVQILMSVPVGGCNADGDASEPLLRAGGVRSPVRRGARDLPRFHWFLNDSRLDAERDVSPGPTLELRPVKLSGFYHCAVADSFDDANSVSSGRRFIQGPSHVSPVVSAVMLSCMLFLLCLLAACCVHGVASREGRLSSSKSRPPSLTPDTHSPEREPEEPDEREYMEEMELVRAANLETGEVDSVDSLCQVSDFVRLGHSREMETGGAPSAYGASLAGGAFDIWALVKQPQTITRLLSWLCAVVVFGSITGEGFLNQIHSPDPVCVFNQNDAACHYAVGVGVLAFMACVAFLVLDAYFPHISNARERKHIVMADLVFSGVWAGLWFVCFCLLVNQWSQTSHKDWLPVAAARAAIAFSFFSILSWCLLVFFALRRFLLGVAAIGQDYADSAQSQAPPLYPGDAPERFQQAPFSSNPEPQEELPSPVF</sequence>
<feature type="domain" description="MARVEL" evidence="10">
    <location>
        <begin position="246"/>
        <end position="396"/>
    </location>
</feature>
<evidence type="ECO:0000256" key="9">
    <source>
        <dbReference type="SAM" id="SignalP"/>
    </source>
</evidence>
<keyword evidence="3 6" id="KW-0812">Transmembrane</keyword>
<evidence type="ECO:0000256" key="2">
    <source>
        <dbReference type="ARBA" id="ARBA00010252"/>
    </source>
</evidence>
<dbReference type="PANTHER" id="PTHR10838:SF19">
    <property type="entry name" value="SYNAPTOGYRIN-2 LIKE PROTEIN-RELATED"/>
    <property type="match status" value="1"/>
</dbReference>